<evidence type="ECO:0000313" key="3">
    <source>
        <dbReference type="Proteomes" id="UP000887574"/>
    </source>
</evidence>
<keyword evidence="3" id="KW-1185">Reference proteome</keyword>
<evidence type="ECO:0000256" key="1">
    <source>
        <dbReference type="SAM" id="Phobius"/>
    </source>
</evidence>
<keyword evidence="1" id="KW-0472">Membrane</keyword>
<dbReference type="WBParaSite" id="jg23994">
    <property type="protein sequence ID" value="jg23994"/>
    <property type="gene ID" value="jg23994"/>
</dbReference>
<evidence type="ECO:0000313" key="4">
    <source>
        <dbReference type="WBParaSite" id="jg23994"/>
    </source>
</evidence>
<keyword evidence="1" id="KW-0812">Transmembrane</keyword>
<dbReference type="Pfam" id="PF23346">
    <property type="entry name" value="DUF7087"/>
    <property type="match status" value="1"/>
</dbReference>
<keyword evidence="1" id="KW-1133">Transmembrane helix</keyword>
<dbReference type="AlphaFoldDB" id="A0A915DVQ1"/>
<reference evidence="4" key="1">
    <citation type="submission" date="2022-11" db="UniProtKB">
        <authorList>
            <consortium name="WormBaseParasite"/>
        </authorList>
    </citation>
    <scope>IDENTIFICATION</scope>
</reference>
<organism evidence="3 4">
    <name type="scientific">Ditylenchus dipsaci</name>
    <dbReference type="NCBI Taxonomy" id="166011"/>
    <lineage>
        <taxon>Eukaryota</taxon>
        <taxon>Metazoa</taxon>
        <taxon>Ecdysozoa</taxon>
        <taxon>Nematoda</taxon>
        <taxon>Chromadorea</taxon>
        <taxon>Rhabditida</taxon>
        <taxon>Tylenchina</taxon>
        <taxon>Tylenchomorpha</taxon>
        <taxon>Sphaerularioidea</taxon>
        <taxon>Anguinidae</taxon>
        <taxon>Anguininae</taxon>
        <taxon>Ditylenchus</taxon>
    </lineage>
</organism>
<name>A0A915DVQ1_9BILA</name>
<proteinExistence type="predicted"/>
<accession>A0A915DVQ1</accession>
<feature type="transmembrane region" description="Helical" evidence="1">
    <location>
        <begin position="42"/>
        <end position="60"/>
    </location>
</feature>
<evidence type="ECO:0000259" key="2">
    <source>
        <dbReference type="Pfam" id="PF23346"/>
    </source>
</evidence>
<dbReference type="InterPro" id="IPR055514">
    <property type="entry name" value="DUF7087"/>
</dbReference>
<sequence length="147" mass="17473">MRDGAERLRQDVSARIPSSAQLNEDTTIQDHHQLRTVRSRKLWYPCICTPFVFLLANAYVQGNRWYKKVDGRHDFHQCPAMPSRQPISVWISLFRRSRISSFGALCVSHYQHCFWLYALWTLQLFVYFDWWSCSAVEVYEALKSKNH</sequence>
<feature type="domain" description="DUF7087" evidence="2">
    <location>
        <begin position="47"/>
        <end position="115"/>
    </location>
</feature>
<dbReference type="Proteomes" id="UP000887574">
    <property type="component" value="Unplaced"/>
</dbReference>
<protein>
    <recommendedName>
        <fullName evidence="2">DUF7087 domain-containing protein</fullName>
    </recommendedName>
</protein>